<dbReference type="Gene3D" id="3.40.50.1100">
    <property type="match status" value="2"/>
</dbReference>
<comment type="caution">
    <text evidence="17">The sequence shown here is derived from an EMBL/GenBank/DDBJ whole genome shotgun (WGS) entry which is preliminary data.</text>
</comment>
<dbReference type="InterPro" id="IPR000634">
    <property type="entry name" value="Ser/Thr_deHydtase_PyrdxlP-BS"/>
</dbReference>
<evidence type="ECO:0000256" key="15">
    <source>
        <dbReference type="RuleBase" id="RU362012"/>
    </source>
</evidence>
<dbReference type="PROSITE" id="PS00165">
    <property type="entry name" value="DEHYDRATASE_SER_THR"/>
    <property type="match status" value="1"/>
</dbReference>
<dbReference type="AlphaFoldDB" id="A0AAV0N2B0"/>
<evidence type="ECO:0000256" key="9">
    <source>
        <dbReference type="ARBA" id="ARBA00022640"/>
    </source>
</evidence>
<dbReference type="InterPro" id="IPR036052">
    <property type="entry name" value="TrpB-like_PALP_sf"/>
</dbReference>
<name>A0AAV0N2B0_9ROSI</name>
<evidence type="ECO:0000256" key="7">
    <source>
        <dbReference type="ARBA" id="ARBA00022605"/>
    </source>
</evidence>
<evidence type="ECO:0000256" key="2">
    <source>
        <dbReference type="ARBA" id="ARBA00001933"/>
    </source>
</evidence>
<evidence type="ECO:0000256" key="1">
    <source>
        <dbReference type="ARBA" id="ARBA00001274"/>
    </source>
</evidence>
<dbReference type="EMBL" id="CAMGYJ010000007">
    <property type="protein sequence ID" value="CAI0452679.1"/>
    <property type="molecule type" value="Genomic_DNA"/>
</dbReference>
<evidence type="ECO:0000256" key="4">
    <source>
        <dbReference type="ARBA" id="ARBA00004810"/>
    </source>
</evidence>
<evidence type="ECO:0000256" key="8">
    <source>
        <dbReference type="ARBA" id="ARBA00022624"/>
    </source>
</evidence>
<keyword evidence="6" id="KW-0150">Chloroplast</keyword>
<keyword evidence="14 15" id="KW-0100">Branched-chain amino acid biosynthesis</keyword>
<dbReference type="CDD" id="cd04907">
    <property type="entry name" value="ACT_ThrD-I_2"/>
    <property type="match status" value="1"/>
</dbReference>
<dbReference type="InterPro" id="IPR001926">
    <property type="entry name" value="TrpB-like_PALP"/>
</dbReference>
<dbReference type="InterPro" id="IPR001721">
    <property type="entry name" value="TD_ACT-like"/>
</dbReference>
<keyword evidence="13 15" id="KW-0456">Lyase</keyword>
<comment type="similarity">
    <text evidence="5 15">Belongs to the serine/threonine dehydratase family.</text>
</comment>
<accession>A0AAV0N2B0</accession>
<dbReference type="GO" id="GO:0003941">
    <property type="term" value="F:L-serine ammonia-lyase activity"/>
    <property type="evidence" value="ECO:0007669"/>
    <property type="project" value="TreeGrafter"/>
</dbReference>
<dbReference type="CDD" id="cd01562">
    <property type="entry name" value="Thr-dehyd"/>
    <property type="match status" value="1"/>
</dbReference>
<proteinExistence type="inferred from homology"/>
<gene>
    <name evidence="17" type="ORF">LITE_LOCUS31310</name>
</gene>
<dbReference type="GO" id="GO:0009507">
    <property type="term" value="C:chloroplast"/>
    <property type="evidence" value="ECO:0007669"/>
    <property type="project" value="UniProtKB-SubCell"/>
</dbReference>
<keyword evidence="11 15" id="KW-0663">Pyridoxal phosphate</keyword>
<evidence type="ECO:0000256" key="12">
    <source>
        <dbReference type="ARBA" id="ARBA00022946"/>
    </source>
</evidence>
<protein>
    <recommendedName>
        <fullName evidence="15">Threonine dehydratase</fullName>
        <ecNumber evidence="15">4.3.1.19</ecNumber>
    </recommendedName>
    <alternativeName>
        <fullName evidence="15">Threonine deaminase</fullName>
    </alternativeName>
</protein>
<dbReference type="Pfam" id="PF00291">
    <property type="entry name" value="PALP"/>
    <property type="match status" value="1"/>
</dbReference>
<dbReference type="GO" id="GO:0006567">
    <property type="term" value="P:L-threonine catabolic process"/>
    <property type="evidence" value="ECO:0007669"/>
    <property type="project" value="TreeGrafter"/>
</dbReference>
<organism evidence="17 18">
    <name type="scientific">Linum tenue</name>
    <dbReference type="NCBI Taxonomy" id="586396"/>
    <lineage>
        <taxon>Eukaryota</taxon>
        <taxon>Viridiplantae</taxon>
        <taxon>Streptophyta</taxon>
        <taxon>Embryophyta</taxon>
        <taxon>Tracheophyta</taxon>
        <taxon>Spermatophyta</taxon>
        <taxon>Magnoliopsida</taxon>
        <taxon>eudicotyledons</taxon>
        <taxon>Gunneridae</taxon>
        <taxon>Pentapetalae</taxon>
        <taxon>rosids</taxon>
        <taxon>fabids</taxon>
        <taxon>Malpighiales</taxon>
        <taxon>Linaceae</taxon>
        <taxon>Linum</taxon>
    </lineage>
</organism>
<dbReference type="SUPFAM" id="SSF53686">
    <property type="entry name" value="Tryptophan synthase beta subunit-like PLP-dependent enzymes"/>
    <property type="match status" value="1"/>
</dbReference>
<comment type="subcellular location">
    <subcellularLocation>
        <location evidence="3">Plastid</location>
        <location evidence="3">Chloroplast</location>
    </subcellularLocation>
</comment>
<dbReference type="GO" id="GO:0009097">
    <property type="term" value="P:isoleucine biosynthetic process"/>
    <property type="evidence" value="ECO:0007669"/>
    <property type="project" value="UniProtKB-UniRule"/>
</dbReference>
<dbReference type="PROSITE" id="PS51672">
    <property type="entry name" value="ACT_LIKE"/>
    <property type="match status" value="2"/>
</dbReference>
<feature type="non-terminal residue" evidence="17">
    <location>
        <position position="1"/>
    </location>
</feature>
<evidence type="ECO:0000256" key="3">
    <source>
        <dbReference type="ARBA" id="ARBA00004229"/>
    </source>
</evidence>
<dbReference type="InterPro" id="IPR038110">
    <property type="entry name" value="TD_ACT-like_sf"/>
</dbReference>
<evidence type="ECO:0000256" key="6">
    <source>
        <dbReference type="ARBA" id="ARBA00022528"/>
    </source>
</evidence>
<keyword evidence="18" id="KW-1185">Reference proteome</keyword>
<dbReference type="InterPro" id="IPR005787">
    <property type="entry name" value="Thr_deHydtase_biosynth"/>
</dbReference>
<keyword evidence="10" id="KW-0677">Repeat</keyword>
<dbReference type="EC" id="4.3.1.19" evidence="15"/>
<dbReference type="NCBIfam" id="NF006674">
    <property type="entry name" value="PRK09224.1"/>
    <property type="match status" value="1"/>
</dbReference>
<sequence>KQYTSLQLPINKTLISYLKLRESLKTPQLSLSLSIYLFLPTRRHKQLTMAALCFTVSPVLPLGGQTNKDVTKPRSLRKQLKITAQSAANNPAAAAAVTDAVIRQERIEMSTLMAPVFPPPLMRVAAESLQYESGLLGAVPKQKAAGDGGVHNAMSYLTRILSSKVYDVAIESPLDSAPKLSERLGVHVWLKREDLQPVFSFKLRGAYSMMAKLTREQLAKGVICSSAGNHAQGVALSAQKLGCNAVIAMPVTTPEIKWKTVERMGATVVLVGESYDETQSYAKQRAKEEGRIFIPPFDHPDVIAGQGTVGMEIVRQMPGPLHAIFVPVGGGGLIAGIAAYVKRVRPEVKVIGVEPFDANAMALSLYHGQRIMLDQVGGFADGVAVKAVGEEPFGLCKELIDGVVLVSRDAICASIKDMFEENRSILEPAGALAMAGAEAYCKYYGLKGESVVAITSGANMNFDRLGLVSQLADVGRRSEAVLATFVPEKWGNFIQFYKLVGPMNISEFRYRYDAHKEQALILYSVSFGTTFELEKLQDWMKSASLHTLNLTDNDLVKDHLQFLVGGRSNVENEIVCRFIFPERPGALGKFLDSFSVRWNITLFHYRDQGESGANVLVGFQVAASEMDEFKSLANSLRCDYKFETDNELLDLLLR</sequence>
<dbReference type="Pfam" id="PF00585">
    <property type="entry name" value="Thr_dehydrat_C"/>
    <property type="match status" value="2"/>
</dbReference>
<comment type="pathway">
    <text evidence="4 15">Amino-acid biosynthesis; L-isoleucine biosynthesis; 2-oxobutanoate from L-threonine: step 1/1.</text>
</comment>
<dbReference type="PANTHER" id="PTHR48078:SF11">
    <property type="entry name" value="THREONINE DEHYDRATASE, MITOCHONDRIAL"/>
    <property type="match status" value="1"/>
</dbReference>
<dbReference type="Gene3D" id="3.40.1020.10">
    <property type="entry name" value="Biosynthetic Threonine Deaminase, Domain 3"/>
    <property type="match status" value="1"/>
</dbReference>
<dbReference type="InterPro" id="IPR045865">
    <property type="entry name" value="ACT-like_dom_sf"/>
</dbReference>
<feature type="domain" description="ACT-like" evidence="16">
    <location>
        <begin position="574"/>
        <end position="645"/>
    </location>
</feature>
<keyword evidence="9" id="KW-0934">Plastid</keyword>
<dbReference type="SUPFAM" id="SSF55021">
    <property type="entry name" value="ACT-like"/>
    <property type="match status" value="2"/>
</dbReference>
<evidence type="ECO:0000313" key="18">
    <source>
        <dbReference type="Proteomes" id="UP001154282"/>
    </source>
</evidence>
<dbReference type="NCBIfam" id="TIGR01124">
    <property type="entry name" value="ilvA_2Cterm"/>
    <property type="match status" value="1"/>
</dbReference>
<keyword evidence="8 15" id="KW-0412">Isoleucine biosynthesis</keyword>
<dbReference type="GO" id="GO:0030170">
    <property type="term" value="F:pyridoxal phosphate binding"/>
    <property type="evidence" value="ECO:0007669"/>
    <property type="project" value="InterPro"/>
</dbReference>
<dbReference type="FunFam" id="3.40.50.1100:FF:000008">
    <property type="entry name" value="L-threonine dehydratase"/>
    <property type="match status" value="1"/>
</dbReference>
<reference evidence="17" key="1">
    <citation type="submission" date="2022-08" db="EMBL/GenBank/DDBJ databases">
        <authorList>
            <person name="Gutierrez-Valencia J."/>
        </authorList>
    </citation>
    <scope>NUCLEOTIDE SEQUENCE</scope>
</reference>
<evidence type="ECO:0000256" key="11">
    <source>
        <dbReference type="ARBA" id="ARBA00022898"/>
    </source>
</evidence>
<dbReference type="GO" id="GO:0006565">
    <property type="term" value="P:L-serine catabolic process"/>
    <property type="evidence" value="ECO:0007669"/>
    <property type="project" value="TreeGrafter"/>
</dbReference>
<dbReference type="PANTHER" id="PTHR48078">
    <property type="entry name" value="THREONINE DEHYDRATASE, MITOCHONDRIAL-RELATED"/>
    <property type="match status" value="1"/>
</dbReference>
<evidence type="ECO:0000313" key="17">
    <source>
        <dbReference type="EMBL" id="CAI0452679.1"/>
    </source>
</evidence>
<feature type="domain" description="ACT-like" evidence="16">
    <location>
        <begin position="480"/>
        <end position="552"/>
    </location>
</feature>
<evidence type="ECO:0000256" key="5">
    <source>
        <dbReference type="ARBA" id="ARBA00010869"/>
    </source>
</evidence>
<dbReference type="InterPro" id="IPR050147">
    <property type="entry name" value="Ser/Thr_Dehydratase"/>
</dbReference>
<dbReference type="Proteomes" id="UP001154282">
    <property type="component" value="Unassembled WGS sequence"/>
</dbReference>
<keyword evidence="12" id="KW-0809">Transit peptide</keyword>
<dbReference type="FunFam" id="3.40.1020.10:FF:000003">
    <property type="entry name" value="Threonine dehydratase"/>
    <property type="match status" value="1"/>
</dbReference>
<keyword evidence="7 15" id="KW-0028">Amino-acid biosynthesis</keyword>
<dbReference type="GO" id="GO:0004794">
    <property type="term" value="F:threonine deaminase activity"/>
    <property type="evidence" value="ECO:0007669"/>
    <property type="project" value="UniProtKB-UniRule"/>
</dbReference>
<comment type="cofactor">
    <cofactor evidence="2 15">
        <name>pyridoxal 5'-phosphate</name>
        <dbReference type="ChEBI" id="CHEBI:597326"/>
    </cofactor>
</comment>
<comment type="catalytic activity">
    <reaction evidence="1 15">
        <text>L-threonine = 2-oxobutanoate + NH4(+)</text>
        <dbReference type="Rhea" id="RHEA:22108"/>
        <dbReference type="ChEBI" id="CHEBI:16763"/>
        <dbReference type="ChEBI" id="CHEBI:28938"/>
        <dbReference type="ChEBI" id="CHEBI:57926"/>
        <dbReference type="EC" id="4.3.1.19"/>
    </reaction>
</comment>
<evidence type="ECO:0000256" key="10">
    <source>
        <dbReference type="ARBA" id="ARBA00022737"/>
    </source>
</evidence>
<evidence type="ECO:0000256" key="13">
    <source>
        <dbReference type="ARBA" id="ARBA00023239"/>
    </source>
</evidence>
<evidence type="ECO:0000259" key="16">
    <source>
        <dbReference type="PROSITE" id="PS51672"/>
    </source>
</evidence>
<evidence type="ECO:0000256" key="14">
    <source>
        <dbReference type="ARBA" id="ARBA00023304"/>
    </source>
</evidence>